<dbReference type="PROSITE" id="PS51257">
    <property type="entry name" value="PROKAR_LIPOPROTEIN"/>
    <property type="match status" value="1"/>
</dbReference>
<gene>
    <name evidence="1" type="ORF">UFOVP594_21</name>
</gene>
<reference evidence="1" key="1">
    <citation type="submission" date="2020-04" db="EMBL/GenBank/DDBJ databases">
        <authorList>
            <person name="Chiriac C."/>
            <person name="Salcher M."/>
            <person name="Ghai R."/>
            <person name="Kavagutti S V."/>
        </authorList>
    </citation>
    <scope>NUCLEOTIDE SEQUENCE</scope>
</reference>
<protein>
    <submittedName>
        <fullName evidence="1">Uncharacterized protein</fullName>
    </submittedName>
</protein>
<name>A0A6J5MZW9_9CAUD</name>
<dbReference type="EMBL" id="LR796572">
    <property type="protein sequence ID" value="CAB4151557.1"/>
    <property type="molecule type" value="Genomic_DNA"/>
</dbReference>
<organism evidence="1">
    <name type="scientific">uncultured Caudovirales phage</name>
    <dbReference type="NCBI Taxonomy" id="2100421"/>
    <lineage>
        <taxon>Viruses</taxon>
        <taxon>Duplodnaviria</taxon>
        <taxon>Heunggongvirae</taxon>
        <taxon>Uroviricota</taxon>
        <taxon>Caudoviricetes</taxon>
        <taxon>Peduoviridae</taxon>
        <taxon>Maltschvirus</taxon>
        <taxon>Maltschvirus maltsch</taxon>
    </lineage>
</organism>
<proteinExistence type="predicted"/>
<sequence length="146" mass="15828">MSIKTIKDNIKLNLDALVTSSVIAGCTITDIKKNPLGADIPDYPYAYLMPPSVNSDVSDNRSNLRTYTFDVVIFVNAENLTSTTELEEMIEDVLNKFDNDPTLGGAALGGVLPVSSAPQPLQHNNKDLIMVVVTILAKEIVTLTFS</sequence>
<evidence type="ECO:0000313" key="1">
    <source>
        <dbReference type="EMBL" id="CAB4151557.1"/>
    </source>
</evidence>
<accession>A0A6J5MZW9</accession>